<keyword evidence="6 11" id="KW-0133">Cell shape</keyword>
<comment type="pathway">
    <text evidence="11">Cell wall biogenesis; peptidoglycan biosynthesis.</text>
</comment>
<reference evidence="13 14" key="2">
    <citation type="submission" date="2011-11" db="EMBL/GenBank/DDBJ databases">
        <authorList>
            <consortium name="US DOE Joint Genome Institute"/>
            <person name="Lucas S."/>
            <person name="Han J."/>
            <person name="Lapidus A."/>
            <person name="Cheng J.-F."/>
            <person name="Goodwin L."/>
            <person name="Pitluck S."/>
            <person name="Peters L."/>
            <person name="Ovchinnikova G."/>
            <person name="Zhang X."/>
            <person name="Detter J.C."/>
            <person name="Han C."/>
            <person name="Tapia R."/>
            <person name="Land M."/>
            <person name="Hauser L."/>
            <person name="Kyrpides N."/>
            <person name="Ivanova N."/>
            <person name="Pagani I."/>
            <person name="Vogl K."/>
            <person name="Liu Z."/>
            <person name="Overmann J."/>
            <person name="Frigaard N.-U."/>
            <person name="Bryant D."/>
            <person name="Woyke T."/>
        </authorList>
    </citation>
    <scope>NUCLEOTIDE SEQUENCE [LARGE SCALE GENOMIC DNA]</scope>
    <source>
        <strain evidence="13 14">970</strain>
    </source>
</reference>
<dbReference type="GO" id="GO:0008360">
    <property type="term" value="P:regulation of cell shape"/>
    <property type="evidence" value="ECO:0007669"/>
    <property type="project" value="UniProtKB-KW"/>
</dbReference>
<keyword evidence="5 11" id="KW-0812">Transmembrane</keyword>
<dbReference type="InterPro" id="IPR001264">
    <property type="entry name" value="Glyco_trans_51"/>
</dbReference>
<keyword evidence="2 11" id="KW-0997">Cell inner membrane</keyword>
<dbReference type="OrthoDB" id="9766909at2"/>
<keyword evidence="3 11" id="KW-0328">Glycosyltransferase</keyword>
<dbReference type="GO" id="GO:0016763">
    <property type="term" value="F:pentosyltransferase activity"/>
    <property type="evidence" value="ECO:0007669"/>
    <property type="project" value="InterPro"/>
</dbReference>
<dbReference type="Proteomes" id="UP000002964">
    <property type="component" value="Unassembled WGS sequence"/>
</dbReference>
<comment type="catalytic activity">
    <reaction evidence="11">
        <text>[GlcNAc-(1-&gt;4)-Mur2Ac(oyl-L-Ala-gamma-D-Glu-L-Lys-D-Ala-D-Ala)](n)-di-trans,octa-cis-undecaprenyl diphosphate + beta-D-GlcNAc-(1-&gt;4)-Mur2Ac(oyl-L-Ala-gamma-D-Glu-L-Lys-D-Ala-D-Ala)-di-trans,octa-cis-undecaprenyl diphosphate = [GlcNAc-(1-&gt;4)-Mur2Ac(oyl-L-Ala-gamma-D-Glu-L-Lys-D-Ala-D-Ala)](n+1)-di-trans,octa-cis-undecaprenyl diphosphate + di-trans,octa-cis-undecaprenyl diphosphate + H(+)</text>
        <dbReference type="Rhea" id="RHEA:23708"/>
        <dbReference type="Rhea" id="RHEA-COMP:9602"/>
        <dbReference type="Rhea" id="RHEA-COMP:9603"/>
        <dbReference type="ChEBI" id="CHEBI:15378"/>
        <dbReference type="ChEBI" id="CHEBI:58405"/>
        <dbReference type="ChEBI" id="CHEBI:60033"/>
        <dbReference type="ChEBI" id="CHEBI:78435"/>
        <dbReference type="EC" id="2.4.99.28"/>
    </reaction>
</comment>
<dbReference type="GO" id="GO:0009252">
    <property type="term" value="P:peptidoglycan biosynthetic process"/>
    <property type="evidence" value="ECO:0007669"/>
    <property type="project" value="UniProtKB-UniRule"/>
</dbReference>
<dbReference type="EMBL" id="JH603170">
    <property type="protein sequence ID" value="EIC19681.1"/>
    <property type="molecule type" value="Genomic_DNA"/>
</dbReference>
<comment type="function">
    <text evidence="11">Peptidoglycan polymerase that catalyzes glycan chain elongation from lipid-linked precursors.</text>
</comment>
<evidence type="ECO:0000313" key="14">
    <source>
        <dbReference type="Proteomes" id="UP000002964"/>
    </source>
</evidence>
<dbReference type="GO" id="GO:0009274">
    <property type="term" value="C:peptidoglycan-based cell wall"/>
    <property type="evidence" value="ECO:0007669"/>
    <property type="project" value="InterPro"/>
</dbReference>
<dbReference type="Pfam" id="PF00912">
    <property type="entry name" value="Transgly"/>
    <property type="match status" value="1"/>
</dbReference>
<evidence type="ECO:0000256" key="7">
    <source>
        <dbReference type="ARBA" id="ARBA00022984"/>
    </source>
</evidence>
<keyword evidence="4 11" id="KW-0808">Transferase</keyword>
<evidence type="ECO:0000256" key="10">
    <source>
        <dbReference type="ARBA" id="ARBA00023316"/>
    </source>
</evidence>
<dbReference type="GO" id="GO:0005886">
    <property type="term" value="C:plasma membrane"/>
    <property type="evidence" value="ECO:0007669"/>
    <property type="project" value="UniProtKB-SubCell"/>
</dbReference>
<organism evidence="13 14">
    <name type="scientific">Thiorhodovibrio frisius</name>
    <dbReference type="NCBI Taxonomy" id="631362"/>
    <lineage>
        <taxon>Bacteria</taxon>
        <taxon>Pseudomonadati</taxon>
        <taxon>Pseudomonadota</taxon>
        <taxon>Gammaproteobacteria</taxon>
        <taxon>Chromatiales</taxon>
        <taxon>Chromatiaceae</taxon>
        <taxon>Thiorhodovibrio</taxon>
    </lineage>
</organism>
<keyword evidence="14" id="KW-1185">Reference proteome</keyword>
<dbReference type="RefSeq" id="WP_009150086.1">
    <property type="nucleotide sequence ID" value="NZ_CP121471.1"/>
</dbReference>
<dbReference type="GO" id="GO:0071555">
    <property type="term" value="P:cell wall organization"/>
    <property type="evidence" value="ECO:0007669"/>
    <property type="project" value="UniProtKB-KW"/>
</dbReference>
<evidence type="ECO:0000259" key="12">
    <source>
        <dbReference type="Pfam" id="PF00912"/>
    </source>
</evidence>
<protein>
    <recommendedName>
        <fullName evidence="11">Biosynthetic peptidoglycan transglycosylase</fullName>
        <ecNumber evidence="11">2.4.99.28</ecNumber>
    </recommendedName>
    <alternativeName>
        <fullName evidence="11">Glycan polymerase</fullName>
    </alternativeName>
    <alternativeName>
        <fullName evidence="11">Peptidoglycan glycosyltransferase MtgA</fullName>
        <shortName evidence="11">PGT</shortName>
    </alternativeName>
</protein>
<dbReference type="UniPathway" id="UPA00219"/>
<reference evidence="14" key="1">
    <citation type="submission" date="2011-06" db="EMBL/GenBank/DDBJ databases">
        <authorList>
            <consortium name="US DOE Joint Genome Institute (JGI-PGF)"/>
            <person name="Lucas S."/>
            <person name="Han J."/>
            <person name="Lapidus A."/>
            <person name="Cheng J.-F."/>
            <person name="Goodwin L."/>
            <person name="Pitluck S."/>
            <person name="Peters L."/>
            <person name="Land M.L."/>
            <person name="Hauser L."/>
            <person name="Vogl K."/>
            <person name="Liu Z."/>
            <person name="Overmann J."/>
            <person name="Frigaard N.-U."/>
            <person name="Bryant D.A."/>
            <person name="Woyke T.J."/>
        </authorList>
    </citation>
    <scope>NUCLEOTIDE SEQUENCE [LARGE SCALE GENOMIC DNA]</scope>
    <source>
        <strain evidence="14">970</strain>
    </source>
</reference>
<dbReference type="Gene3D" id="1.10.3810.10">
    <property type="entry name" value="Biosynthetic peptidoglycan transglycosylase-like"/>
    <property type="match status" value="1"/>
</dbReference>
<evidence type="ECO:0000256" key="1">
    <source>
        <dbReference type="ARBA" id="ARBA00022475"/>
    </source>
</evidence>
<dbReference type="PANTHER" id="PTHR30400:SF0">
    <property type="entry name" value="BIOSYNTHETIC PEPTIDOGLYCAN TRANSGLYCOSYLASE"/>
    <property type="match status" value="1"/>
</dbReference>
<evidence type="ECO:0000256" key="5">
    <source>
        <dbReference type="ARBA" id="ARBA00022692"/>
    </source>
</evidence>
<dbReference type="InterPro" id="IPR023346">
    <property type="entry name" value="Lysozyme-like_dom_sf"/>
</dbReference>
<keyword evidence="9 11" id="KW-0472">Membrane</keyword>
<keyword evidence="8 11" id="KW-1133">Transmembrane helix</keyword>
<dbReference type="STRING" id="631362.Thi970DRAFT_03273"/>
<keyword evidence="10 11" id="KW-0961">Cell wall biogenesis/degradation</keyword>
<dbReference type="eggNOG" id="COG0744">
    <property type="taxonomic scope" value="Bacteria"/>
</dbReference>
<keyword evidence="1 11" id="KW-1003">Cell membrane</keyword>
<evidence type="ECO:0000256" key="2">
    <source>
        <dbReference type="ARBA" id="ARBA00022519"/>
    </source>
</evidence>
<name>H8Z6I3_9GAMM</name>
<sequence>MKSSSLFSRLVRGLSLLVAFLLLLSILAVGALRWVNPPTSAIMMQHWIAERLAGDAPTKFRLYHEWADWDAISPSLKLAVMAAEDQRFPNHRGFDLIELQAALERFSHGERLRGASTITQQTAKNLFLWGGRDYVRKLLEAWFSLLLETLLPKARILELYLNIAQFSPNTYGVGAASWRYFDRPAIAIAPEQAARMAAVLPNPNIYQLDQPSTKVRQRARWIRQQMRQLGGERYLRRLEH</sequence>
<dbReference type="GO" id="GO:0008955">
    <property type="term" value="F:peptidoglycan glycosyltransferase activity"/>
    <property type="evidence" value="ECO:0007669"/>
    <property type="project" value="UniProtKB-UniRule"/>
</dbReference>
<dbReference type="InterPro" id="IPR036950">
    <property type="entry name" value="PBP_transglycosylase"/>
</dbReference>
<accession>H8Z6I3</accession>
<dbReference type="HAMAP" id="MF_00766">
    <property type="entry name" value="PGT_MtgA"/>
    <property type="match status" value="1"/>
</dbReference>
<evidence type="ECO:0000256" key="6">
    <source>
        <dbReference type="ARBA" id="ARBA00022960"/>
    </source>
</evidence>
<dbReference type="NCBIfam" id="TIGR02070">
    <property type="entry name" value="mono_pep_trsgly"/>
    <property type="match status" value="1"/>
</dbReference>
<dbReference type="SUPFAM" id="SSF53955">
    <property type="entry name" value="Lysozyme-like"/>
    <property type="match status" value="1"/>
</dbReference>
<feature type="domain" description="Glycosyl transferase family 51" evidence="12">
    <location>
        <begin position="62"/>
        <end position="226"/>
    </location>
</feature>
<dbReference type="EC" id="2.4.99.28" evidence="11"/>
<evidence type="ECO:0000256" key="8">
    <source>
        <dbReference type="ARBA" id="ARBA00022989"/>
    </source>
</evidence>
<dbReference type="AlphaFoldDB" id="H8Z6I3"/>
<evidence type="ECO:0000313" key="13">
    <source>
        <dbReference type="EMBL" id="EIC19681.1"/>
    </source>
</evidence>
<evidence type="ECO:0000256" key="4">
    <source>
        <dbReference type="ARBA" id="ARBA00022679"/>
    </source>
</evidence>
<dbReference type="InterPro" id="IPR011812">
    <property type="entry name" value="Pep_trsgly"/>
</dbReference>
<keyword evidence="7 11" id="KW-0573">Peptidoglycan synthesis</keyword>
<evidence type="ECO:0000256" key="11">
    <source>
        <dbReference type="HAMAP-Rule" id="MF_00766"/>
    </source>
</evidence>
<comment type="subcellular location">
    <subcellularLocation>
        <location evidence="11">Cell inner membrane</location>
        <topology evidence="11">Single-pass membrane protein</topology>
    </subcellularLocation>
</comment>
<dbReference type="PANTHER" id="PTHR30400">
    <property type="entry name" value="MONOFUNCTIONAL BIOSYNTHETIC PEPTIDOGLYCAN TRANSGLYCOSYLASE"/>
    <property type="match status" value="1"/>
</dbReference>
<evidence type="ECO:0000256" key="9">
    <source>
        <dbReference type="ARBA" id="ARBA00023136"/>
    </source>
</evidence>
<evidence type="ECO:0000256" key="3">
    <source>
        <dbReference type="ARBA" id="ARBA00022676"/>
    </source>
</evidence>
<comment type="similarity">
    <text evidence="11">Belongs to the glycosyltransferase 51 family.</text>
</comment>
<proteinExistence type="inferred from homology"/>
<gene>
    <name evidence="11" type="primary">mtgA</name>
    <name evidence="13" type="ORF">Thi970DRAFT_03273</name>
</gene>
<dbReference type="HOGENOM" id="CLU_006354_1_1_6"/>